<sequence length="100" mass="11011">WLSAICTSLIHENIGGETMIAKSLEVLIKREMMTNVSLVDPTGGETMIAKSLEVLIKREMMTNVSLVDPTTEWASGSRAGSDETIQQLTILERKFGNIKT</sequence>
<reference evidence="1" key="1">
    <citation type="submission" date="2021-02" db="EMBL/GenBank/DDBJ databases">
        <authorList>
            <person name="Nowell W R."/>
        </authorList>
    </citation>
    <scope>NUCLEOTIDE SEQUENCE</scope>
</reference>
<evidence type="ECO:0000313" key="2">
    <source>
        <dbReference type="Proteomes" id="UP000663887"/>
    </source>
</evidence>
<organism evidence="1 2">
    <name type="scientific">Rotaria magnacalcarata</name>
    <dbReference type="NCBI Taxonomy" id="392030"/>
    <lineage>
        <taxon>Eukaryota</taxon>
        <taxon>Metazoa</taxon>
        <taxon>Spiralia</taxon>
        <taxon>Gnathifera</taxon>
        <taxon>Rotifera</taxon>
        <taxon>Eurotatoria</taxon>
        <taxon>Bdelloidea</taxon>
        <taxon>Philodinida</taxon>
        <taxon>Philodinidae</taxon>
        <taxon>Rotaria</taxon>
    </lineage>
</organism>
<comment type="caution">
    <text evidence="1">The sequence shown here is derived from an EMBL/GenBank/DDBJ whole genome shotgun (WGS) entry which is preliminary data.</text>
</comment>
<accession>A0A816Z9S1</accession>
<protein>
    <submittedName>
        <fullName evidence="1">Uncharacterized protein</fullName>
    </submittedName>
</protein>
<gene>
    <name evidence="1" type="ORF">XDN619_LOCUS31911</name>
</gene>
<name>A0A816Z9S1_9BILA</name>
<dbReference type="Proteomes" id="UP000663887">
    <property type="component" value="Unassembled WGS sequence"/>
</dbReference>
<feature type="non-terminal residue" evidence="1">
    <location>
        <position position="1"/>
    </location>
</feature>
<evidence type="ECO:0000313" key="1">
    <source>
        <dbReference type="EMBL" id="CAF2184050.1"/>
    </source>
</evidence>
<dbReference type="AlphaFoldDB" id="A0A816Z9S1"/>
<dbReference type="EMBL" id="CAJNRG010015868">
    <property type="protein sequence ID" value="CAF2184050.1"/>
    <property type="molecule type" value="Genomic_DNA"/>
</dbReference>
<proteinExistence type="predicted"/>